<feature type="region of interest" description="Disordered" evidence="5">
    <location>
        <begin position="533"/>
        <end position="553"/>
    </location>
</feature>
<accession>A0AAE1L5C7</accession>
<evidence type="ECO:0000313" key="6">
    <source>
        <dbReference type="EMBL" id="KAK3907428.1"/>
    </source>
</evidence>
<evidence type="ECO:0000313" key="7">
    <source>
        <dbReference type="Proteomes" id="UP001219518"/>
    </source>
</evidence>
<dbReference type="PRINTS" id="PR00320">
    <property type="entry name" value="GPROTEINBRPT"/>
</dbReference>
<dbReference type="GO" id="GO:0006364">
    <property type="term" value="P:rRNA processing"/>
    <property type="evidence" value="ECO:0007669"/>
    <property type="project" value="InterPro"/>
</dbReference>
<keyword evidence="3" id="KW-0677">Repeat</keyword>
<feature type="region of interest" description="Disordered" evidence="5">
    <location>
        <begin position="42"/>
        <end position="140"/>
    </location>
</feature>
<dbReference type="GO" id="GO:0005634">
    <property type="term" value="C:nucleus"/>
    <property type="evidence" value="ECO:0007669"/>
    <property type="project" value="TreeGrafter"/>
</dbReference>
<dbReference type="InterPro" id="IPR036322">
    <property type="entry name" value="WD40_repeat_dom_sf"/>
</dbReference>
<dbReference type="InterPro" id="IPR044285">
    <property type="entry name" value="PWP1"/>
</dbReference>
<dbReference type="PROSITE" id="PS50082">
    <property type="entry name" value="WD_REPEATS_2"/>
    <property type="match status" value="2"/>
</dbReference>
<feature type="repeat" description="WD" evidence="4">
    <location>
        <begin position="386"/>
        <end position="421"/>
    </location>
</feature>
<gene>
    <name evidence="6" type="ORF">KUF71_002927</name>
</gene>
<feature type="repeat" description="WD" evidence="4">
    <location>
        <begin position="258"/>
        <end position="300"/>
    </location>
</feature>
<evidence type="ECO:0000256" key="2">
    <source>
        <dbReference type="ARBA" id="ARBA00022574"/>
    </source>
</evidence>
<name>A0AAE1L5C7_9NEOP</name>
<dbReference type="InterPro" id="IPR001680">
    <property type="entry name" value="WD40_rpt"/>
</dbReference>
<dbReference type="InterPro" id="IPR020472">
    <property type="entry name" value="WD40_PAC1"/>
</dbReference>
<sequence>MDEAGEENRLNFIPCLTWVQRGVAKAEPDKVKLSEEELAALLKESEADLPSDDNDSDELNSDEDGKTEKPSTSSSPTKNSSTEQSEDTAKKYDFDDYDEESDKPDVVGGIAGLTVYSSNKDDPYVTLPDDSDNDSEQGDDIIKPNDNLVLVGHVIGDQATLEVYVQNEEEGSLYVHHDILLPDIPLCLEWLNYDPSSPTDSNLCAVGGMTPVIHVMDLDIVDCLEPAYVLGSADVESNDPVAVHFKKKRKKGKKKREHIGHKDAVLDLSWNTNFNHVLASGSVDQTVILWDLETGSVNTTLDAFREKVQTIKWHPFEGQTLLTGSCDMAVRVFDCRSKDSYKAWSVPGEVERVIWNHYNPFCFLASTDKGTVHYIDCRNDKQVWELSAHTKEVTGLSLSSSCPGLLFTGSSDGLVKVWDIEDQSKPVWVWENEVKLGNLQCLGSSPDAPFTLAAGGDKKSRNFGVWDLCDNVAVSNRFSTRPLLLPVKKEESTVEDVLSSNGPSSSVMDTVASAMDDLCLSLSSGSRDKLKKLSGHTKVIKKSKKKKKAGASK</sequence>
<dbReference type="PROSITE" id="PS00678">
    <property type="entry name" value="WD_REPEATS_1"/>
    <property type="match status" value="2"/>
</dbReference>
<dbReference type="Gene3D" id="2.130.10.10">
    <property type="entry name" value="YVTN repeat-like/Quinoprotein amine dehydrogenase"/>
    <property type="match status" value="2"/>
</dbReference>
<comment type="caution">
    <text evidence="6">The sequence shown here is derived from an EMBL/GenBank/DDBJ whole genome shotgun (WGS) entry which is preliminary data.</text>
</comment>
<dbReference type="AlphaFoldDB" id="A0AAE1L5C7"/>
<dbReference type="Proteomes" id="UP001219518">
    <property type="component" value="Unassembled WGS sequence"/>
</dbReference>
<feature type="compositionally biased region" description="Low complexity" evidence="5">
    <location>
        <begin position="70"/>
        <end position="83"/>
    </location>
</feature>
<dbReference type="InterPro" id="IPR019775">
    <property type="entry name" value="WD40_repeat_CS"/>
</dbReference>
<feature type="compositionally biased region" description="Acidic residues" evidence="5">
    <location>
        <begin position="47"/>
        <end position="62"/>
    </location>
</feature>
<dbReference type="PROSITE" id="PS50294">
    <property type="entry name" value="WD_REPEATS_REGION"/>
    <property type="match status" value="2"/>
</dbReference>
<proteinExistence type="predicted"/>
<protein>
    <submittedName>
        <fullName evidence="6">Periodic tryptophan protein 1-like protein</fullName>
    </submittedName>
</protein>
<keyword evidence="2 4" id="KW-0853">WD repeat</keyword>
<dbReference type="EMBL" id="JAHWGI010000011">
    <property type="protein sequence ID" value="KAK3907428.1"/>
    <property type="molecule type" value="Genomic_DNA"/>
</dbReference>
<reference evidence="6" key="2">
    <citation type="journal article" date="2023" name="BMC Genomics">
        <title>Pest status, molecular evolution, and epigenetic factors derived from the genome assembly of Frankliniella fusca, a thysanopteran phytovirus vector.</title>
        <authorList>
            <person name="Catto M.A."/>
            <person name="Labadie P.E."/>
            <person name="Jacobson A.L."/>
            <person name="Kennedy G.G."/>
            <person name="Srinivasan R."/>
            <person name="Hunt B.G."/>
        </authorList>
    </citation>
    <scope>NUCLEOTIDE SEQUENCE</scope>
    <source>
        <strain evidence="6">PL_HMW_Pooled</strain>
    </source>
</reference>
<evidence type="ECO:0000256" key="5">
    <source>
        <dbReference type="SAM" id="MobiDB-lite"/>
    </source>
</evidence>
<evidence type="ECO:0000256" key="4">
    <source>
        <dbReference type="PROSITE-ProRule" id="PRU00221"/>
    </source>
</evidence>
<organism evidence="6 7">
    <name type="scientific">Frankliniella fusca</name>
    <dbReference type="NCBI Taxonomy" id="407009"/>
    <lineage>
        <taxon>Eukaryota</taxon>
        <taxon>Metazoa</taxon>
        <taxon>Ecdysozoa</taxon>
        <taxon>Arthropoda</taxon>
        <taxon>Hexapoda</taxon>
        <taxon>Insecta</taxon>
        <taxon>Pterygota</taxon>
        <taxon>Neoptera</taxon>
        <taxon>Paraneoptera</taxon>
        <taxon>Thysanoptera</taxon>
        <taxon>Terebrantia</taxon>
        <taxon>Thripoidea</taxon>
        <taxon>Thripidae</taxon>
        <taxon>Frankliniella</taxon>
    </lineage>
</organism>
<keyword evidence="1" id="KW-0597">Phosphoprotein</keyword>
<evidence type="ECO:0000256" key="1">
    <source>
        <dbReference type="ARBA" id="ARBA00022553"/>
    </source>
</evidence>
<evidence type="ECO:0000256" key="3">
    <source>
        <dbReference type="ARBA" id="ARBA00022737"/>
    </source>
</evidence>
<feature type="compositionally biased region" description="Acidic residues" evidence="5">
    <location>
        <begin position="129"/>
        <end position="139"/>
    </location>
</feature>
<keyword evidence="7" id="KW-1185">Reference proteome</keyword>
<dbReference type="InterPro" id="IPR015943">
    <property type="entry name" value="WD40/YVTN_repeat-like_dom_sf"/>
</dbReference>
<dbReference type="SMART" id="SM00320">
    <property type="entry name" value="WD40"/>
    <property type="match status" value="5"/>
</dbReference>
<dbReference type="Pfam" id="PF00400">
    <property type="entry name" value="WD40"/>
    <property type="match status" value="2"/>
</dbReference>
<dbReference type="PANTHER" id="PTHR14091">
    <property type="entry name" value="PERIODIC TRYPTOPHAN PROTEIN 1"/>
    <property type="match status" value="1"/>
</dbReference>
<reference evidence="6" key="1">
    <citation type="submission" date="2021-07" db="EMBL/GenBank/DDBJ databases">
        <authorList>
            <person name="Catto M.A."/>
            <person name="Jacobson A."/>
            <person name="Kennedy G."/>
            <person name="Labadie P."/>
            <person name="Hunt B.G."/>
            <person name="Srinivasan R."/>
        </authorList>
    </citation>
    <scope>NUCLEOTIDE SEQUENCE</scope>
    <source>
        <strain evidence="6">PL_HMW_Pooled</strain>
        <tissue evidence="6">Head</tissue>
    </source>
</reference>
<dbReference type="SUPFAM" id="SSF50978">
    <property type="entry name" value="WD40 repeat-like"/>
    <property type="match status" value="1"/>
</dbReference>
<dbReference type="PANTHER" id="PTHR14091:SF0">
    <property type="entry name" value="PERIODIC TRYPTOPHAN PROTEIN 1 HOMOLOG"/>
    <property type="match status" value="1"/>
</dbReference>